<dbReference type="PANTHER" id="PTHR35848">
    <property type="entry name" value="OXALATE-BINDING PROTEIN"/>
    <property type="match status" value="1"/>
</dbReference>
<sequence>MLSIVTPMVRHESEIESVEVKGEGISGVRKQILVGPNDGWQGYMRVFALEVGGNTPAHRHPWWHVNYVLEGEGTVFIDGVGHVVKAGSVAHIEGGKLHQFVNTGAVPLKFICLVPPEGDHY</sequence>
<comment type="subcellular location">
    <subcellularLocation>
        <location evidence="1">Endoplasmic reticulum lumen</location>
    </subcellularLocation>
</comment>
<evidence type="ECO:0000313" key="6">
    <source>
        <dbReference type="EMBL" id="SLM12413.1"/>
    </source>
</evidence>
<evidence type="ECO:0000256" key="3">
    <source>
        <dbReference type="ARBA" id="ARBA00023170"/>
    </source>
</evidence>
<proteinExistence type="predicted"/>
<gene>
    <name evidence="6" type="ORF">SPIROBIBN47_250029</name>
</gene>
<accession>A0A3P3XIB7</accession>
<organism evidence="6">
    <name type="scientific">uncultured spirochete</name>
    <dbReference type="NCBI Taxonomy" id="156406"/>
    <lineage>
        <taxon>Bacteria</taxon>
        <taxon>Pseudomonadati</taxon>
        <taxon>Spirochaetota</taxon>
        <taxon>Spirochaetia</taxon>
        <taxon>Spirochaetales</taxon>
        <taxon>environmental samples</taxon>
    </lineage>
</organism>
<dbReference type="GO" id="GO:0046872">
    <property type="term" value="F:metal ion binding"/>
    <property type="evidence" value="ECO:0007669"/>
    <property type="project" value="UniProtKB-KW"/>
</dbReference>
<reference evidence="6" key="1">
    <citation type="submission" date="2017-02" db="EMBL/GenBank/DDBJ databases">
        <authorList>
            <person name="Regsiter A."/>
            <person name="William W."/>
        </authorList>
    </citation>
    <scope>NUCLEOTIDE SEQUENCE</scope>
    <source>
        <strain evidence="6">Bib</strain>
    </source>
</reference>
<dbReference type="AlphaFoldDB" id="A0A3P3XIB7"/>
<dbReference type="PRINTS" id="PR00655">
    <property type="entry name" value="AUXINBINDNGP"/>
</dbReference>
<dbReference type="SUPFAM" id="SSF51182">
    <property type="entry name" value="RmlC-like cupins"/>
    <property type="match status" value="1"/>
</dbReference>
<dbReference type="EMBL" id="FWDM01000018">
    <property type="protein sequence ID" value="SLM12413.1"/>
    <property type="molecule type" value="Genomic_DNA"/>
</dbReference>
<name>A0A3P3XIB7_9SPIR</name>
<dbReference type="PANTHER" id="PTHR35848:SF6">
    <property type="entry name" value="CUPIN TYPE-2 DOMAIN-CONTAINING PROTEIN"/>
    <property type="match status" value="1"/>
</dbReference>
<keyword evidence="2" id="KW-0479">Metal-binding</keyword>
<keyword evidence="4" id="KW-0927">Auxin signaling pathway</keyword>
<evidence type="ECO:0000259" key="5">
    <source>
        <dbReference type="Pfam" id="PF07883"/>
    </source>
</evidence>
<dbReference type="InterPro" id="IPR011051">
    <property type="entry name" value="RmlC_Cupin_sf"/>
</dbReference>
<dbReference type="GO" id="GO:0009734">
    <property type="term" value="P:auxin-activated signaling pathway"/>
    <property type="evidence" value="ECO:0007669"/>
    <property type="project" value="UniProtKB-KW"/>
</dbReference>
<keyword evidence="3" id="KW-0675">Receptor</keyword>
<dbReference type="Gene3D" id="2.60.120.10">
    <property type="entry name" value="Jelly Rolls"/>
    <property type="match status" value="1"/>
</dbReference>
<dbReference type="Pfam" id="PF07883">
    <property type="entry name" value="Cupin_2"/>
    <property type="match status" value="1"/>
</dbReference>
<dbReference type="CDD" id="cd02222">
    <property type="entry name" value="cupin_TM1459-like"/>
    <property type="match status" value="1"/>
</dbReference>
<protein>
    <submittedName>
        <fullName evidence="6">Cupin 2 conserved barrel domain protein</fullName>
    </submittedName>
</protein>
<dbReference type="InterPro" id="IPR051610">
    <property type="entry name" value="GPI/OXD"/>
</dbReference>
<dbReference type="InterPro" id="IPR014710">
    <property type="entry name" value="RmlC-like_jellyroll"/>
</dbReference>
<dbReference type="InterPro" id="IPR000526">
    <property type="entry name" value="Auxin-bd"/>
</dbReference>
<dbReference type="GO" id="GO:0010011">
    <property type="term" value="F:auxin binding"/>
    <property type="evidence" value="ECO:0007669"/>
    <property type="project" value="InterPro"/>
</dbReference>
<evidence type="ECO:0000256" key="2">
    <source>
        <dbReference type="ARBA" id="ARBA00022723"/>
    </source>
</evidence>
<feature type="domain" description="Cupin type-2" evidence="5">
    <location>
        <begin position="46"/>
        <end position="113"/>
    </location>
</feature>
<evidence type="ECO:0000256" key="4">
    <source>
        <dbReference type="ARBA" id="ARBA00023294"/>
    </source>
</evidence>
<dbReference type="InterPro" id="IPR013096">
    <property type="entry name" value="Cupin_2"/>
</dbReference>
<evidence type="ECO:0000256" key="1">
    <source>
        <dbReference type="ARBA" id="ARBA00004319"/>
    </source>
</evidence>